<evidence type="ECO:0000313" key="3">
    <source>
        <dbReference type="EMBL" id="SFS10666.1"/>
    </source>
</evidence>
<dbReference type="CDD" id="cd03801">
    <property type="entry name" value="GT4_PimA-like"/>
    <property type="match status" value="1"/>
</dbReference>
<feature type="domain" description="Glycosyltransferase subfamily 4-like N-terminal" evidence="2">
    <location>
        <begin position="58"/>
        <end position="148"/>
    </location>
</feature>
<dbReference type="OrthoDB" id="193395at2157"/>
<gene>
    <name evidence="3" type="ORF">SAMN05216559_3780</name>
</gene>
<dbReference type="EMBL" id="FOZK01000004">
    <property type="protein sequence ID" value="SFS10666.1"/>
    <property type="molecule type" value="Genomic_DNA"/>
</dbReference>
<dbReference type="RefSeq" id="WP_089818622.1">
    <property type="nucleotide sequence ID" value="NZ_FOZK01000004.1"/>
</dbReference>
<dbReference type="SUPFAM" id="SSF53756">
    <property type="entry name" value="UDP-Glycosyltransferase/glycogen phosphorylase"/>
    <property type="match status" value="1"/>
</dbReference>
<evidence type="ECO:0000313" key="4">
    <source>
        <dbReference type="Proteomes" id="UP000199062"/>
    </source>
</evidence>
<keyword evidence="3" id="KW-0808">Transferase</keyword>
<name>A0A1I6M4Q1_9EURY</name>
<evidence type="ECO:0000259" key="2">
    <source>
        <dbReference type="Pfam" id="PF13439"/>
    </source>
</evidence>
<dbReference type="GO" id="GO:0016740">
    <property type="term" value="F:transferase activity"/>
    <property type="evidence" value="ECO:0007669"/>
    <property type="project" value="UniProtKB-KW"/>
</dbReference>
<evidence type="ECO:0000256" key="1">
    <source>
        <dbReference type="SAM" id="MobiDB-lite"/>
    </source>
</evidence>
<dbReference type="Gene3D" id="3.40.50.2000">
    <property type="entry name" value="Glycogen Phosphorylase B"/>
    <property type="match status" value="2"/>
</dbReference>
<dbReference type="AlphaFoldDB" id="A0A1I6M4Q1"/>
<proteinExistence type="predicted"/>
<dbReference type="PANTHER" id="PTHR12526">
    <property type="entry name" value="GLYCOSYLTRANSFERASE"/>
    <property type="match status" value="1"/>
</dbReference>
<sequence length="341" mass="37515">MRVLNLVTNADSQFYKTQVSMLEDRGVDSTTLAVPGDHQYGVADEDTEGSASRSLVDYVKFYPPVLRRSFADYDLVHANYGLTAPAAIAQPNLPVVLSLWGSDLMGTYGPVSEFCANHCDAVIVMSEEMAAELDRECHVIPHGVDLDRFEPMPRTAARDEMGWDPDAHHVLFPYPKGREVKNYPRAERVVERVRERVDRPVELQIASGIPHELMPTLFNAADVLLLTSEREGSPNTVKEAMACNLPVVATDVGDVRSRLEGVANSHVAASEDRLVGAVEAVLRRGERSDGRDAIRPLSTERMAERIHGVYEEVLGQEVPGPGRNDGGGNDGESRSERIVEN</sequence>
<protein>
    <submittedName>
        <fullName evidence="3">Glycosyltransferase Family 4</fullName>
    </submittedName>
</protein>
<dbReference type="STRING" id="767519.SAMN05216559_3780"/>
<feature type="compositionally biased region" description="Basic and acidic residues" evidence="1">
    <location>
        <begin position="331"/>
        <end position="341"/>
    </location>
</feature>
<keyword evidence="4" id="KW-1185">Reference proteome</keyword>
<dbReference type="Pfam" id="PF13692">
    <property type="entry name" value="Glyco_trans_1_4"/>
    <property type="match status" value="1"/>
</dbReference>
<organism evidence="3 4">
    <name type="scientific">Halomicrobium zhouii</name>
    <dbReference type="NCBI Taxonomy" id="767519"/>
    <lineage>
        <taxon>Archaea</taxon>
        <taxon>Methanobacteriati</taxon>
        <taxon>Methanobacteriota</taxon>
        <taxon>Stenosarchaea group</taxon>
        <taxon>Halobacteria</taxon>
        <taxon>Halobacteriales</taxon>
        <taxon>Haloarculaceae</taxon>
        <taxon>Halomicrobium</taxon>
    </lineage>
</organism>
<dbReference type="Pfam" id="PF13439">
    <property type="entry name" value="Glyco_transf_4"/>
    <property type="match status" value="1"/>
</dbReference>
<accession>A0A1I6M4Q1</accession>
<dbReference type="InterPro" id="IPR028098">
    <property type="entry name" value="Glyco_trans_4-like_N"/>
</dbReference>
<reference evidence="3 4" key="1">
    <citation type="submission" date="2016-10" db="EMBL/GenBank/DDBJ databases">
        <authorList>
            <person name="de Groot N.N."/>
        </authorList>
    </citation>
    <scope>NUCLEOTIDE SEQUENCE [LARGE SCALE GENOMIC DNA]</scope>
    <source>
        <strain evidence="3 4">CGMCC 1.10457</strain>
    </source>
</reference>
<feature type="region of interest" description="Disordered" evidence="1">
    <location>
        <begin position="312"/>
        <end position="341"/>
    </location>
</feature>
<dbReference type="Proteomes" id="UP000199062">
    <property type="component" value="Unassembled WGS sequence"/>
</dbReference>